<dbReference type="GeneID" id="14909257"/>
<dbReference type="Proteomes" id="UP000008983">
    <property type="component" value="Unassembled WGS sequence"/>
</dbReference>
<organism evidence="1 2">
    <name type="scientific">Ichthyophthirius multifiliis</name>
    <name type="common">White spot disease agent</name>
    <name type="synonym">Ich</name>
    <dbReference type="NCBI Taxonomy" id="5932"/>
    <lineage>
        <taxon>Eukaryota</taxon>
        <taxon>Sar</taxon>
        <taxon>Alveolata</taxon>
        <taxon>Ciliophora</taxon>
        <taxon>Intramacronucleata</taxon>
        <taxon>Oligohymenophorea</taxon>
        <taxon>Hymenostomatida</taxon>
        <taxon>Ophryoglenina</taxon>
        <taxon>Ichthyophthirius</taxon>
    </lineage>
</organism>
<evidence type="ECO:0000313" key="1">
    <source>
        <dbReference type="EMBL" id="EGR33086.1"/>
    </source>
</evidence>
<accession>G0QNX1</accession>
<dbReference type="InParanoid" id="G0QNX1"/>
<dbReference type="EMBL" id="GL983512">
    <property type="protein sequence ID" value="EGR33086.1"/>
    <property type="molecule type" value="Genomic_DNA"/>
</dbReference>
<dbReference type="eggNOG" id="ENOG502SPQ5">
    <property type="taxonomic scope" value="Eukaryota"/>
</dbReference>
<dbReference type="AlphaFoldDB" id="G0QNX1"/>
<name>G0QNX1_ICHMU</name>
<dbReference type="OrthoDB" id="311674at2759"/>
<reference evidence="1 2" key="1">
    <citation type="submission" date="2011-07" db="EMBL/GenBank/DDBJ databases">
        <authorList>
            <person name="Coyne R."/>
            <person name="Brami D."/>
            <person name="Johnson J."/>
            <person name="Hostetler J."/>
            <person name="Hannick L."/>
            <person name="Clark T."/>
            <person name="Cassidy-Hanley D."/>
            <person name="Inman J."/>
        </authorList>
    </citation>
    <scope>NUCLEOTIDE SEQUENCE [LARGE SCALE GENOMIC DNA]</scope>
    <source>
        <strain evidence="1 2">G5</strain>
    </source>
</reference>
<gene>
    <name evidence="1" type="ORF">IMG5_062080</name>
</gene>
<dbReference type="OMA" id="QIMSEET"/>
<proteinExistence type="predicted"/>
<protein>
    <submittedName>
        <fullName evidence="1">Uncharacterized protein</fullName>
    </submittedName>
</protein>
<keyword evidence="2" id="KW-1185">Reference proteome</keyword>
<sequence>MQIYFFFFILRGKLIQLKQIKINIILVIIEKNQKKITELIPQFNIDNFINDNNEIQLCQLINQLKQMGFPINKNMIYYFCQDAQIFINCGFDPLPDNITIPQEDYKNFTELKIKCKENQISLIHQVMFEENNYEQNNKNQEEKQKVPNQCRRTKERKIGYIIEKVVEWRNLYNGSIQEGEMKQNRLSLEEAANKVQISKKSLDDYLLQIRFGRKYGFNFNEHKNDKVGILRAFVKKHKEIKNQDKKKKRRKLNYLIKATQLNRNKKKVKIFKNDF</sequence>
<evidence type="ECO:0000313" key="2">
    <source>
        <dbReference type="Proteomes" id="UP000008983"/>
    </source>
</evidence>
<dbReference type="RefSeq" id="XP_004037072.1">
    <property type="nucleotide sequence ID" value="XM_004037024.1"/>
</dbReference>